<keyword evidence="8" id="KW-0742">SOS response</keyword>
<comment type="cofactor">
    <cofactor evidence="1">
        <name>Mg(2+)</name>
        <dbReference type="ChEBI" id="CHEBI:18420"/>
    </cofactor>
</comment>
<dbReference type="EMBL" id="BPRB01000271">
    <property type="protein sequence ID" value="GJE62055.1"/>
    <property type="molecule type" value="Genomic_DNA"/>
</dbReference>
<evidence type="ECO:0000313" key="12">
    <source>
        <dbReference type="EMBL" id="GJE62055.1"/>
    </source>
</evidence>
<comment type="function">
    <text evidence="9">Poorly processive, error-prone DNA polymerase involved in untargeted mutagenesis. Copies undamaged DNA at stalled replication forks, which arise in vivo from mismatched or misaligned primer ends. These misaligned primers can be extended by PolIV. Exhibits no 3'-5' exonuclease (proofreading) activity. May be involved in translesional synthesis, in conjunction with the beta clamp from PolIII.</text>
</comment>
<evidence type="ECO:0000256" key="7">
    <source>
        <dbReference type="ARBA" id="ARBA00023204"/>
    </source>
</evidence>
<evidence type="ECO:0000256" key="4">
    <source>
        <dbReference type="ARBA" id="ARBA00012417"/>
    </source>
</evidence>
<keyword evidence="5" id="KW-0227">DNA damage</keyword>
<comment type="subunit">
    <text evidence="3">Monomer.</text>
</comment>
<organism evidence="12 13">
    <name type="scientific">Methylobacterium trifolii</name>
    <dbReference type="NCBI Taxonomy" id="1003092"/>
    <lineage>
        <taxon>Bacteria</taxon>
        <taxon>Pseudomonadati</taxon>
        <taxon>Pseudomonadota</taxon>
        <taxon>Alphaproteobacteria</taxon>
        <taxon>Hyphomicrobiales</taxon>
        <taxon>Methylobacteriaceae</taxon>
        <taxon>Methylobacterium</taxon>
    </lineage>
</organism>
<evidence type="ECO:0000256" key="8">
    <source>
        <dbReference type="ARBA" id="ARBA00023236"/>
    </source>
</evidence>
<dbReference type="SUPFAM" id="SSF56672">
    <property type="entry name" value="DNA/RNA polymerases"/>
    <property type="match status" value="1"/>
</dbReference>
<dbReference type="PROSITE" id="PS50173">
    <property type="entry name" value="UMUC"/>
    <property type="match status" value="1"/>
</dbReference>
<dbReference type="Pfam" id="PF13438">
    <property type="entry name" value="DUF4113"/>
    <property type="match status" value="1"/>
</dbReference>
<dbReference type="InterPro" id="IPR036775">
    <property type="entry name" value="DNA_pol_Y-fam_lit_finger_sf"/>
</dbReference>
<evidence type="ECO:0000256" key="3">
    <source>
        <dbReference type="ARBA" id="ARBA00011245"/>
    </source>
</evidence>
<evidence type="ECO:0000256" key="9">
    <source>
        <dbReference type="ARBA" id="ARBA00025589"/>
    </source>
</evidence>
<dbReference type="Pfam" id="PF11799">
    <property type="entry name" value="IMS_C"/>
    <property type="match status" value="1"/>
</dbReference>
<dbReference type="PANTHER" id="PTHR11076">
    <property type="entry name" value="DNA REPAIR POLYMERASE UMUC / TRANSFERASE FAMILY MEMBER"/>
    <property type="match status" value="1"/>
</dbReference>
<evidence type="ECO:0000256" key="1">
    <source>
        <dbReference type="ARBA" id="ARBA00001946"/>
    </source>
</evidence>
<evidence type="ECO:0000256" key="6">
    <source>
        <dbReference type="ARBA" id="ARBA00023199"/>
    </source>
</evidence>
<accession>A0ABQ4U7C6</accession>
<sequence>MSGPAPRLRDRIGGGRAIALIDGNSFYCSCERVFDPKLASVPVIVLSNNDGNAIARTAEAKALGIRMGEPYFKIRDMCRAQGVRVFSSNYTLYGDMSARTNAVYRTFAPDVEIYSIDESFLDLSDVRERDRMALALDLRATVRAWTGIPTCVGIGPTKTLAKLANHVAKTIPELGGVCDLTDPVAYDHWLCHVHVGEVWGIGRASLAKLEAMGVDSVADLRDLDPRPVRKSLSVVGERIIHELRGLSCLPLELVPARRKGCAVTRSFASRVEDRATLEQSVAAHATRLGEKLRRDGLGTDHVTVFYHTSEYDRDRPQRSVSTTVRLPEHTNDSLTLIKAARLGVTKTWREPGSHPWRYNKAGVVTVDLVPLEMSPRALIGQLDRERSGPLMAAIDVCNARWGRGAVVPARAGLVERRAWSTKFEMRSPRYTTQVTELPVACAGKWRP</sequence>
<dbReference type="InterPro" id="IPR017961">
    <property type="entry name" value="DNA_pol_Y-fam_little_finger"/>
</dbReference>
<dbReference type="InterPro" id="IPR050116">
    <property type="entry name" value="DNA_polymerase-Y"/>
</dbReference>
<gene>
    <name evidence="12" type="primary">umuC_2</name>
    <name evidence="12" type="ORF">MPOCJGCO_4184</name>
</gene>
<dbReference type="Gene3D" id="1.10.150.20">
    <property type="entry name" value="5' to 3' exonuclease, C-terminal subdomain"/>
    <property type="match status" value="1"/>
</dbReference>
<dbReference type="InterPro" id="IPR043502">
    <property type="entry name" value="DNA/RNA_pol_sf"/>
</dbReference>
<name>A0ABQ4U7C6_9HYPH</name>
<dbReference type="Gene3D" id="3.40.1170.60">
    <property type="match status" value="1"/>
</dbReference>
<reference evidence="12" key="1">
    <citation type="journal article" date="2021" name="Front. Microbiol.">
        <title>Comprehensive Comparative Genomics and Phenotyping of Methylobacterium Species.</title>
        <authorList>
            <person name="Alessa O."/>
            <person name="Ogura Y."/>
            <person name="Fujitani Y."/>
            <person name="Takami H."/>
            <person name="Hayashi T."/>
            <person name="Sahin N."/>
            <person name="Tani A."/>
        </authorList>
    </citation>
    <scope>NUCLEOTIDE SEQUENCE</scope>
    <source>
        <strain evidence="12">DSM 23632</strain>
    </source>
</reference>
<dbReference type="RefSeq" id="WP_238184628.1">
    <property type="nucleotide sequence ID" value="NZ_BPRB01000271.1"/>
</dbReference>
<comment type="caution">
    <text evidence="12">The sequence shown here is derived from an EMBL/GenBank/DDBJ whole genome shotgun (WGS) entry which is preliminary data.</text>
</comment>
<dbReference type="PANTHER" id="PTHR11076:SF34">
    <property type="entry name" value="PROTEIN UMUC"/>
    <property type="match status" value="1"/>
</dbReference>
<evidence type="ECO:0000256" key="10">
    <source>
        <dbReference type="ARBA" id="ARBA00049244"/>
    </source>
</evidence>
<evidence type="ECO:0000256" key="5">
    <source>
        <dbReference type="ARBA" id="ARBA00022763"/>
    </source>
</evidence>
<dbReference type="Gene3D" id="3.30.70.270">
    <property type="match status" value="1"/>
</dbReference>
<dbReference type="EC" id="2.7.7.7" evidence="4"/>
<evidence type="ECO:0000256" key="2">
    <source>
        <dbReference type="ARBA" id="ARBA00010945"/>
    </source>
</evidence>
<keyword evidence="6" id="KW-0741">SOS mutagenesis</keyword>
<comment type="catalytic activity">
    <reaction evidence="10">
        <text>DNA(n) + a 2'-deoxyribonucleoside 5'-triphosphate = DNA(n+1) + diphosphate</text>
        <dbReference type="Rhea" id="RHEA:22508"/>
        <dbReference type="Rhea" id="RHEA-COMP:17339"/>
        <dbReference type="Rhea" id="RHEA-COMP:17340"/>
        <dbReference type="ChEBI" id="CHEBI:33019"/>
        <dbReference type="ChEBI" id="CHEBI:61560"/>
        <dbReference type="ChEBI" id="CHEBI:173112"/>
        <dbReference type="EC" id="2.7.7.7"/>
    </reaction>
</comment>
<dbReference type="Pfam" id="PF00817">
    <property type="entry name" value="IMS"/>
    <property type="match status" value="1"/>
</dbReference>
<protein>
    <recommendedName>
        <fullName evidence="4">DNA-directed DNA polymerase</fullName>
        <ecNumber evidence="4">2.7.7.7</ecNumber>
    </recommendedName>
</protein>
<keyword evidence="13" id="KW-1185">Reference proteome</keyword>
<dbReference type="Gene3D" id="3.30.1490.100">
    <property type="entry name" value="DNA polymerase, Y-family, little finger domain"/>
    <property type="match status" value="1"/>
</dbReference>
<dbReference type="Proteomes" id="UP001055057">
    <property type="component" value="Unassembled WGS sequence"/>
</dbReference>
<reference evidence="12" key="2">
    <citation type="submission" date="2021-08" db="EMBL/GenBank/DDBJ databases">
        <authorList>
            <person name="Tani A."/>
            <person name="Ola A."/>
            <person name="Ogura Y."/>
            <person name="Katsura K."/>
            <person name="Hayashi T."/>
        </authorList>
    </citation>
    <scope>NUCLEOTIDE SEQUENCE</scope>
    <source>
        <strain evidence="12">DSM 23632</strain>
    </source>
</reference>
<comment type="similarity">
    <text evidence="2">Belongs to the DNA polymerase type-Y family.</text>
</comment>
<feature type="domain" description="UmuC" evidence="11">
    <location>
        <begin position="18"/>
        <end position="202"/>
    </location>
</feature>
<evidence type="ECO:0000313" key="13">
    <source>
        <dbReference type="Proteomes" id="UP001055057"/>
    </source>
</evidence>
<keyword evidence="7" id="KW-0234">DNA repair</keyword>
<dbReference type="InterPro" id="IPR043128">
    <property type="entry name" value="Rev_trsase/Diguanyl_cyclase"/>
</dbReference>
<dbReference type="CDD" id="cd01700">
    <property type="entry name" value="PolY_Pol_V_umuC"/>
    <property type="match status" value="1"/>
</dbReference>
<dbReference type="InterPro" id="IPR025188">
    <property type="entry name" value="DUF4113"/>
</dbReference>
<proteinExistence type="inferred from homology"/>
<evidence type="ECO:0000259" key="11">
    <source>
        <dbReference type="PROSITE" id="PS50173"/>
    </source>
</evidence>
<dbReference type="InterPro" id="IPR001126">
    <property type="entry name" value="UmuC"/>
</dbReference>